<dbReference type="EMBL" id="WSSB01000013">
    <property type="protein sequence ID" value="MXR37933.1"/>
    <property type="molecule type" value="Genomic_DNA"/>
</dbReference>
<accession>A0A845BZK2</accession>
<dbReference type="InterPro" id="IPR036662">
    <property type="entry name" value="PTS_EIIA_man-typ_sf"/>
</dbReference>
<dbReference type="PROSITE" id="PS51096">
    <property type="entry name" value="PTS_EIIA_TYPE_4"/>
    <property type="match status" value="1"/>
</dbReference>
<evidence type="ECO:0000313" key="3">
    <source>
        <dbReference type="EMBL" id="MXR37933.1"/>
    </source>
</evidence>
<dbReference type="GO" id="GO:0016740">
    <property type="term" value="F:transferase activity"/>
    <property type="evidence" value="ECO:0007669"/>
    <property type="project" value="UniProtKB-KW"/>
</dbReference>
<dbReference type="PANTHER" id="PTHR33799:SF1">
    <property type="entry name" value="PTS SYSTEM MANNOSE-SPECIFIC EIIAB COMPONENT-RELATED"/>
    <property type="match status" value="1"/>
</dbReference>
<dbReference type="PANTHER" id="PTHR33799">
    <property type="entry name" value="PTS PERMEASE-RELATED-RELATED"/>
    <property type="match status" value="1"/>
</dbReference>
<dbReference type="Pfam" id="PF03610">
    <property type="entry name" value="EIIA-man"/>
    <property type="match status" value="1"/>
</dbReference>
<keyword evidence="1" id="KW-0808">Transferase</keyword>
<evidence type="ECO:0000313" key="4">
    <source>
        <dbReference type="Proteomes" id="UP000467214"/>
    </source>
</evidence>
<name>A0A845BZK2_9NEIS</name>
<organism evidence="3 4">
    <name type="scientific">Craterilacuibacter sinensis</name>
    <dbReference type="NCBI Taxonomy" id="2686017"/>
    <lineage>
        <taxon>Bacteria</taxon>
        <taxon>Pseudomonadati</taxon>
        <taxon>Pseudomonadota</taxon>
        <taxon>Betaproteobacteria</taxon>
        <taxon>Neisseriales</taxon>
        <taxon>Neisseriaceae</taxon>
        <taxon>Craterilacuibacter</taxon>
    </lineage>
</organism>
<dbReference type="GO" id="GO:0016020">
    <property type="term" value="C:membrane"/>
    <property type="evidence" value="ECO:0007669"/>
    <property type="project" value="InterPro"/>
</dbReference>
<dbReference type="RefSeq" id="WP_160797763.1">
    <property type="nucleotide sequence ID" value="NZ_WSSB01000013.1"/>
</dbReference>
<reference evidence="3 4" key="1">
    <citation type="submission" date="2019-12" db="EMBL/GenBank/DDBJ databases">
        <title>Neisseriaceae gen. nov. sp. Genome sequencing and assembly.</title>
        <authorList>
            <person name="Liu Z."/>
            <person name="Li A."/>
        </authorList>
    </citation>
    <scope>NUCLEOTIDE SEQUENCE [LARGE SCALE GENOMIC DNA]</scope>
    <source>
        <strain evidence="3 4">B2N2-7</strain>
    </source>
</reference>
<dbReference type="GO" id="GO:0009401">
    <property type="term" value="P:phosphoenolpyruvate-dependent sugar phosphotransferase system"/>
    <property type="evidence" value="ECO:0007669"/>
    <property type="project" value="InterPro"/>
</dbReference>
<dbReference type="SUPFAM" id="SSF53062">
    <property type="entry name" value="PTS system fructose IIA component-like"/>
    <property type="match status" value="1"/>
</dbReference>
<comment type="caution">
    <text evidence="3">The sequence shown here is derived from an EMBL/GenBank/DDBJ whole genome shotgun (WGS) entry which is preliminary data.</text>
</comment>
<dbReference type="InterPro" id="IPR004701">
    <property type="entry name" value="PTS_EIIA_man-typ"/>
</dbReference>
<protein>
    <submittedName>
        <fullName evidence="3">PTS fructose transporter subunit IIA</fullName>
    </submittedName>
</protein>
<dbReference type="Gene3D" id="3.40.50.510">
    <property type="entry name" value="Phosphotransferase system, mannose-type IIA component"/>
    <property type="match status" value="1"/>
</dbReference>
<evidence type="ECO:0000259" key="2">
    <source>
        <dbReference type="PROSITE" id="PS51096"/>
    </source>
</evidence>
<evidence type="ECO:0000256" key="1">
    <source>
        <dbReference type="ARBA" id="ARBA00022679"/>
    </source>
</evidence>
<proteinExistence type="predicted"/>
<gene>
    <name evidence="3" type="ORF">GQF02_13215</name>
</gene>
<keyword evidence="4" id="KW-1185">Reference proteome</keyword>
<sequence length="133" mass="13473">MIGILLITHYTLGDSLLECASHVLGHVPANARALAVACDAEPAAVQQSAQALIASLDSGNGVLVLSDMLGGTPANIAGRLALHGKVAVVSGANLPMLVRALCYADNPLEMVVAKAMSGGEEGVQLMDNGEQDA</sequence>
<feature type="domain" description="PTS EIIA type-4" evidence="2">
    <location>
        <begin position="1"/>
        <end position="123"/>
    </location>
</feature>
<dbReference type="InterPro" id="IPR051471">
    <property type="entry name" value="Bacterial_PTS_sugar_comp"/>
</dbReference>
<dbReference type="AlphaFoldDB" id="A0A845BZK2"/>
<dbReference type="Proteomes" id="UP000467214">
    <property type="component" value="Unassembled WGS sequence"/>
</dbReference>